<dbReference type="EMBL" id="MCRJ01000005">
    <property type="protein sequence ID" value="ODN72261.1"/>
    <property type="molecule type" value="Genomic_DNA"/>
</dbReference>
<feature type="transmembrane region" description="Helical" evidence="2">
    <location>
        <begin position="12"/>
        <end position="31"/>
    </location>
</feature>
<keyword evidence="2" id="KW-0472">Membrane</keyword>
<dbReference type="PANTHER" id="PTHR32089">
    <property type="entry name" value="METHYL-ACCEPTING CHEMOTAXIS PROTEIN MCPB"/>
    <property type="match status" value="1"/>
</dbReference>
<proteinExistence type="predicted"/>
<feature type="domain" description="HAMP" evidence="3">
    <location>
        <begin position="211"/>
        <end position="264"/>
    </location>
</feature>
<dbReference type="SMART" id="SM00304">
    <property type="entry name" value="HAMP"/>
    <property type="match status" value="1"/>
</dbReference>
<organism evidence="4 5">
    <name type="scientific">Methylobrevis pamukkalensis</name>
    <dbReference type="NCBI Taxonomy" id="1439726"/>
    <lineage>
        <taxon>Bacteria</taxon>
        <taxon>Pseudomonadati</taxon>
        <taxon>Pseudomonadota</taxon>
        <taxon>Alphaproteobacteria</taxon>
        <taxon>Hyphomicrobiales</taxon>
        <taxon>Pleomorphomonadaceae</taxon>
        <taxon>Methylobrevis</taxon>
    </lineage>
</organism>
<feature type="region of interest" description="Disordered" evidence="1">
    <location>
        <begin position="313"/>
        <end position="336"/>
    </location>
</feature>
<keyword evidence="2" id="KW-0812">Transmembrane</keyword>
<feature type="compositionally biased region" description="Low complexity" evidence="1">
    <location>
        <begin position="381"/>
        <end position="396"/>
    </location>
</feature>
<dbReference type="SUPFAM" id="SSF158472">
    <property type="entry name" value="HAMP domain-like"/>
    <property type="match status" value="1"/>
</dbReference>
<gene>
    <name evidence="4" type="ORF">A6302_00450</name>
</gene>
<dbReference type="PROSITE" id="PS50885">
    <property type="entry name" value="HAMP"/>
    <property type="match status" value="1"/>
</dbReference>
<sequence>MRLSNVPITFKILMCVVLMAFVSLFAAFYGAQQITAVDMADTAVIEGESAAARDLARANQRVFRLGDIAYRAFSRTDVAQTREVLSRIDTVTAEFRDRLDAVRKALPRTATELDRFSRDFDKVSDLAREINEIANAGDRDRARAELETRFDPALGALRDEMTAYMEKLIEDGHAASAAATELAHEAITTNYVVVLGATVIILAISTLLAVTAISRPLRGIADTMQRLAGGELTVDIVGRDRKDEVGLMARSVEVFKQNAIAVKALEDEQERAKVAAEADKRKAMNQLADSFEREVMDVVRSVAAAAEQLQQNANSMGTAAEETNRQSNTVAAASEQASVNVRTVAAAAEELSSSIAEIGQQVATAANVASKAPARPRHPAARSTASSPTPSASAKW</sequence>
<dbReference type="SUPFAM" id="SSF58104">
    <property type="entry name" value="Methyl-accepting chemotaxis protein (MCP) signaling domain"/>
    <property type="match status" value="1"/>
</dbReference>
<dbReference type="OrthoDB" id="3378718at2"/>
<dbReference type="PATRIC" id="fig|1439726.3.peg.476"/>
<feature type="compositionally biased region" description="Polar residues" evidence="1">
    <location>
        <begin position="325"/>
        <end position="336"/>
    </location>
</feature>
<keyword evidence="5" id="KW-1185">Reference proteome</keyword>
<dbReference type="AlphaFoldDB" id="A0A1E3H9V2"/>
<name>A0A1E3H9V2_9HYPH</name>
<evidence type="ECO:0000256" key="2">
    <source>
        <dbReference type="SAM" id="Phobius"/>
    </source>
</evidence>
<evidence type="ECO:0000313" key="5">
    <source>
        <dbReference type="Proteomes" id="UP000094622"/>
    </source>
</evidence>
<dbReference type="GO" id="GO:0007165">
    <property type="term" value="P:signal transduction"/>
    <property type="evidence" value="ECO:0007669"/>
    <property type="project" value="InterPro"/>
</dbReference>
<feature type="region of interest" description="Disordered" evidence="1">
    <location>
        <begin position="364"/>
        <end position="396"/>
    </location>
</feature>
<dbReference type="GO" id="GO:0016020">
    <property type="term" value="C:membrane"/>
    <property type="evidence" value="ECO:0007669"/>
    <property type="project" value="InterPro"/>
</dbReference>
<keyword evidence="2" id="KW-1133">Transmembrane helix</keyword>
<dbReference type="Gene3D" id="1.10.8.500">
    <property type="entry name" value="HAMP domain in histidine kinase"/>
    <property type="match status" value="1"/>
</dbReference>
<dbReference type="Proteomes" id="UP000094622">
    <property type="component" value="Unassembled WGS sequence"/>
</dbReference>
<dbReference type="PANTHER" id="PTHR32089:SF112">
    <property type="entry name" value="LYSOZYME-LIKE PROTEIN-RELATED"/>
    <property type="match status" value="1"/>
</dbReference>
<dbReference type="CDD" id="cd06225">
    <property type="entry name" value="HAMP"/>
    <property type="match status" value="1"/>
</dbReference>
<feature type="transmembrane region" description="Helical" evidence="2">
    <location>
        <begin position="191"/>
        <end position="214"/>
    </location>
</feature>
<dbReference type="Pfam" id="PF00672">
    <property type="entry name" value="HAMP"/>
    <property type="match status" value="1"/>
</dbReference>
<protein>
    <submittedName>
        <fullName evidence="4">HAMP domain protein</fullName>
    </submittedName>
</protein>
<dbReference type="Pfam" id="PF12729">
    <property type="entry name" value="4HB_MCP_1"/>
    <property type="match status" value="1"/>
</dbReference>
<dbReference type="InterPro" id="IPR024478">
    <property type="entry name" value="HlyB_4HB_MCP"/>
</dbReference>
<evidence type="ECO:0000256" key="1">
    <source>
        <dbReference type="SAM" id="MobiDB-lite"/>
    </source>
</evidence>
<comment type="caution">
    <text evidence="4">The sequence shown here is derived from an EMBL/GenBank/DDBJ whole genome shotgun (WGS) entry which is preliminary data.</text>
</comment>
<evidence type="ECO:0000259" key="3">
    <source>
        <dbReference type="PROSITE" id="PS50885"/>
    </source>
</evidence>
<evidence type="ECO:0000313" key="4">
    <source>
        <dbReference type="EMBL" id="ODN72261.1"/>
    </source>
</evidence>
<dbReference type="InterPro" id="IPR003660">
    <property type="entry name" value="HAMP_dom"/>
</dbReference>
<accession>A0A1E3H9V2</accession>
<dbReference type="RefSeq" id="WP_083255416.1">
    <property type="nucleotide sequence ID" value="NZ_MCRJ01000005.1"/>
</dbReference>
<reference evidence="4 5" key="1">
    <citation type="submission" date="2016-07" db="EMBL/GenBank/DDBJ databases">
        <title>Draft Genome Sequence of Methylobrevis pamukkalensis PK2.</title>
        <authorList>
            <person name="Vasilenko O.V."/>
            <person name="Doronina N.V."/>
            <person name="Shmareva M.N."/>
            <person name="Tarlachkov S.V."/>
            <person name="Mustakhimov I."/>
            <person name="Trotsenko Y.A."/>
        </authorList>
    </citation>
    <scope>NUCLEOTIDE SEQUENCE [LARGE SCALE GENOMIC DNA]</scope>
    <source>
        <strain evidence="4 5">PK2</strain>
    </source>
</reference>